<protein>
    <submittedName>
        <fullName evidence="1">Uncharacterized protein</fullName>
    </submittedName>
</protein>
<evidence type="ECO:0000313" key="1">
    <source>
        <dbReference type="EMBL" id="MFC4077107.1"/>
    </source>
</evidence>
<dbReference type="Proteomes" id="UP001595843">
    <property type="component" value="Unassembled WGS sequence"/>
</dbReference>
<sequence>MLDLPKIPPRKKEKIVITRAWENTEDPTHLPYVAKFNYEDENCRFEMCLTAQEADIYQNAKTEYEKAKRAHPDPMMHRHFKAQKFLSLHEHFGEQIRKFYSFREMDIQALDRVVEYCQLQIQYVPVALRAYQNDPFTGELPEHLGYDYLVSIREEEGQYEEALYLAKLAREEGWKGDWEYRVQRLREILWGAGGGAPA</sequence>
<dbReference type="RefSeq" id="WP_380704638.1">
    <property type="nucleotide sequence ID" value="NZ_JBHSAP010000009.1"/>
</dbReference>
<proteinExistence type="predicted"/>
<organism evidence="1 2">
    <name type="scientific">Salinithrix halophila</name>
    <dbReference type="NCBI Taxonomy" id="1485204"/>
    <lineage>
        <taxon>Bacteria</taxon>
        <taxon>Bacillati</taxon>
        <taxon>Bacillota</taxon>
        <taxon>Bacilli</taxon>
        <taxon>Bacillales</taxon>
        <taxon>Thermoactinomycetaceae</taxon>
        <taxon>Salinithrix</taxon>
    </lineage>
</organism>
<gene>
    <name evidence="1" type="ORF">ACFOUO_09795</name>
</gene>
<name>A0ABV8JGT4_9BACL</name>
<reference evidence="2" key="1">
    <citation type="journal article" date="2019" name="Int. J. Syst. Evol. Microbiol.">
        <title>The Global Catalogue of Microorganisms (GCM) 10K type strain sequencing project: providing services to taxonomists for standard genome sequencing and annotation.</title>
        <authorList>
            <consortium name="The Broad Institute Genomics Platform"/>
            <consortium name="The Broad Institute Genome Sequencing Center for Infectious Disease"/>
            <person name="Wu L."/>
            <person name="Ma J."/>
        </authorList>
    </citation>
    <scope>NUCLEOTIDE SEQUENCE [LARGE SCALE GENOMIC DNA]</scope>
    <source>
        <strain evidence="2">IBRC-M 10813</strain>
    </source>
</reference>
<comment type="caution">
    <text evidence="1">The sequence shown here is derived from an EMBL/GenBank/DDBJ whole genome shotgun (WGS) entry which is preliminary data.</text>
</comment>
<keyword evidence="2" id="KW-1185">Reference proteome</keyword>
<evidence type="ECO:0000313" key="2">
    <source>
        <dbReference type="Proteomes" id="UP001595843"/>
    </source>
</evidence>
<dbReference type="EMBL" id="JBHSAP010000009">
    <property type="protein sequence ID" value="MFC4077107.1"/>
    <property type="molecule type" value="Genomic_DNA"/>
</dbReference>
<accession>A0ABV8JGT4</accession>